<dbReference type="EC" id="3.2.2.27" evidence="3"/>
<gene>
    <name evidence="13" type="ORF">L2W38_04690</name>
</gene>
<evidence type="ECO:0000256" key="8">
    <source>
        <dbReference type="ARBA" id="ARBA00022801"/>
    </source>
</evidence>
<dbReference type="InterPro" id="IPR036895">
    <property type="entry name" value="Uracil-DNA_glycosylase-like_sf"/>
</dbReference>
<dbReference type="NCBIfam" id="TIGR00758">
    <property type="entry name" value="UDG_fam4"/>
    <property type="match status" value="1"/>
</dbReference>
<evidence type="ECO:0000256" key="2">
    <source>
        <dbReference type="ARBA" id="ARBA00006521"/>
    </source>
</evidence>
<evidence type="ECO:0000313" key="14">
    <source>
        <dbReference type="Proteomes" id="UP001200430"/>
    </source>
</evidence>
<dbReference type="RefSeq" id="WP_236098856.1">
    <property type="nucleotide sequence ID" value="NZ_JAKGUD010000003.1"/>
</dbReference>
<keyword evidence="6" id="KW-0479">Metal-binding</keyword>
<keyword evidence="5" id="KW-0004">4Fe-4S</keyword>
<evidence type="ECO:0000256" key="7">
    <source>
        <dbReference type="ARBA" id="ARBA00022763"/>
    </source>
</evidence>
<keyword evidence="14" id="KW-1185">Reference proteome</keyword>
<evidence type="ECO:0000256" key="10">
    <source>
        <dbReference type="ARBA" id="ARBA00023014"/>
    </source>
</evidence>
<dbReference type="SMART" id="SM00987">
    <property type="entry name" value="UreE_C"/>
    <property type="match status" value="1"/>
</dbReference>
<dbReference type="InterPro" id="IPR005273">
    <property type="entry name" value="Ura-DNA_glyco_family4"/>
</dbReference>
<evidence type="ECO:0000256" key="1">
    <source>
        <dbReference type="ARBA" id="ARBA00001400"/>
    </source>
</evidence>
<sequence length="206" mass="23433">MSDLQKLLPLQKRLLARLSHEVSSCRRCDLCKERTQPVLGEGPPDAALMFVGEGPGEDEDRSGIPFVGRAGRLLDKILEAAQIDRRGVYITNVVKCRPPKNRTPMVEETMVCQRFLEAQIAVVNPRIIVCLGNTPMKWFLGTSEGITKLRGQWFSWKGIDVMPMFHPSYLLRNESRKKNSPKALTWRDILEVRRRLGELKVGGRHD</sequence>
<evidence type="ECO:0000256" key="11">
    <source>
        <dbReference type="ARBA" id="ARBA00023204"/>
    </source>
</evidence>
<keyword evidence="8" id="KW-0378">Hydrolase</keyword>
<dbReference type="EMBL" id="JAKGUD010000003">
    <property type="protein sequence ID" value="MCF4142105.1"/>
    <property type="molecule type" value="Genomic_DNA"/>
</dbReference>
<keyword evidence="10" id="KW-0411">Iron-sulfur</keyword>
<evidence type="ECO:0000259" key="12">
    <source>
        <dbReference type="SMART" id="SM00986"/>
    </source>
</evidence>
<dbReference type="CDD" id="cd10030">
    <property type="entry name" value="UDG-F4_TTUDGA_SPO1dp_like"/>
    <property type="match status" value="1"/>
</dbReference>
<dbReference type="PANTHER" id="PTHR33693:SF1">
    <property type="entry name" value="TYPE-4 URACIL-DNA GLYCOSYLASE"/>
    <property type="match status" value="1"/>
</dbReference>
<reference evidence="13 14" key="1">
    <citation type="submission" date="2022-01" db="EMBL/GenBank/DDBJ databases">
        <title>Dethiosulfovibrio faecalis sp. nov., a novel proteolytic, non-sulfur-reducing bacterium isolated from a marine aquaculture solid waste bioreactor.</title>
        <authorList>
            <person name="Grabowski S."/>
            <person name="Apolinario E."/>
            <person name="Schneider N."/>
            <person name="Marshall C.W."/>
            <person name="Sowers K.R."/>
        </authorList>
    </citation>
    <scope>NUCLEOTIDE SEQUENCE [LARGE SCALE GENOMIC DNA]</scope>
    <source>
        <strain evidence="13 14">DSM 12537</strain>
    </source>
</reference>
<proteinExistence type="inferred from homology"/>
<evidence type="ECO:0000313" key="13">
    <source>
        <dbReference type="EMBL" id="MCF4142105.1"/>
    </source>
</evidence>
<comment type="caution">
    <text evidence="13">The sequence shown here is derived from an EMBL/GenBank/DDBJ whole genome shotgun (WGS) entry which is preliminary data.</text>
</comment>
<feature type="domain" description="Uracil-DNA glycosylase-like" evidence="12">
    <location>
        <begin position="39"/>
        <end position="190"/>
    </location>
</feature>
<evidence type="ECO:0000256" key="4">
    <source>
        <dbReference type="ARBA" id="ARBA00019403"/>
    </source>
</evidence>
<dbReference type="PANTHER" id="PTHR33693">
    <property type="entry name" value="TYPE-5 URACIL-DNA GLYCOSYLASE"/>
    <property type="match status" value="1"/>
</dbReference>
<keyword evidence="7" id="KW-0227">DNA damage</keyword>
<dbReference type="SUPFAM" id="SSF52141">
    <property type="entry name" value="Uracil-DNA glycosylase-like"/>
    <property type="match status" value="1"/>
</dbReference>
<keyword evidence="11" id="KW-0234">DNA repair</keyword>
<comment type="catalytic activity">
    <reaction evidence="1">
        <text>Hydrolyzes single-stranded DNA or mismatched double-stranded DNA and polynucleotides, releasing free uracil.</text>
        <dbReference type="EC" id="3.2.2.27"/>
    </reaction>
</comment>
<evidence type="ECO:0000256" key="5">
    <source>
        <dbReference type="ARBA" id="ARBA00022485"/>
    </source>
</evidence>
<dbReference type="InterPro" id="IPR005122">
    <property type="entry name" value="Uracil-DNA_glycosylase-like"/>
</dbReference>
<evidence type="ECO:0000256" key="3">
    <source>
        <dbReference type="ARBA" id="ARBA00012030"/>
    </source>
</evidence>
<dbReference type="Pfam" id="PF03167">
    <property type="entry name" value="UDG"/>
    <property type="match status" value="1"/>
</dbReference>
<comment type="similarity">
    <text evidence="2">Belongs to the uracil-DNA glycosylase (UDG) superfamily. Type 4 (UDGa) family.</text>
</comment>
<dbReference type="InterPro" id="IPR051536">
    <property type="entry name" value="UDG_Type-4/5"/>
</dbReference>
<name>A0ABS9ELM4_9BACT</name>
<evidence type="ECO:0000256" key="6">
    <source>
        <dbReference type="ARBA" id="ARBA00022723"/>
    </source>
</evidence>
<dbReference type="Gene3D" id="3.40.470.10">
    <property type="entry name" value="Uracil-DNA glycosylase-like domain"/>
    <property type="match status" value="1"/>
</dbReference>
<dbReference type="Proteomes" id="UP001200430">
    <property type="component" value="Unassembled WGS sequence"/>
</dbReference>
<protein>
    <recommendedName>
        <fullName evidence="4">Type-4 uracil-DNA glycosylase</fullName>
        <ecNumber evidence="3">3.2.2.27</ecNumber>
    </recommendedName>
</protein>
<organism evidence="13 14">
    <name type="scientific">Dethiosulfovibrio marinus</name>
    <dbReference type="NCBI Taxonomy" id="133532"/>
    <lineage>
        <taxon>Bacteria</taxon>
        <taxon>Thermotogati</taxon>
        <taxon>Synergistota</taxon>
        <taxon>Synergistia</taxon>
        <taxon>Synergistales</taxon>
        <taxon>Dethiosulfovibrionaceae</taxon>
        <taxon>Dethiosulfovibrio</taxon>
    </lineage>
</organism>
<keyword evidence="9" id="KW-0408">Iron</keyword>
<dbReference type="SMART" id="SM00986">
    <property type="entry name" value="UDG"/>
    <property type="match status" value="1"/>
</dbReference>
<accession>A0ABS9ELM4</accession>
<evidence type="ECO:0000256" key="9">
    <source>
        <dbReference type="ARBA" id="ARBA00023004"/>
    </source>
</evidence>